<comment type="caution">
    <text evidence="2">The sequence shown here is derived from an EMBL/GenBank/DDBJ whole genome shotgun (WGS) entry which is preliminary data.</text>
</comment>
<protein>
    <recommendedName>
        <fullName evidence="4">Glutaredoxin domain-containing protein</fullName>
    </recommendedName>
</protein>
<keyword evidence="1" id="KW-1133">Transmembrane helix</keyword>
<dbReference type="EMBL" id="MGGM01000002">
    <property type="protein sequence ID" value="OGM30279.1"/>
    <property type="molecule type" value="Genomic_DNA"/>
</dbReference>
<dbReference type="Gene3D" id="3.40.30.10">
    <property type="entry name" value="Glutaredoxin"/>
    <property type="match status" value="1"/>
</dbReference>
<organism evidence="2 3">
    <name type="scientific">Candidatus Woesebacteria bacterium RIFCSPHIGHO2_01_FULL_41_10</name>
    <dbReference type="NCBI Taxonomy" id="1802500"/>
    <lineage>
        <taxon>Bacteria</taxon>
        <taxon>Candidatus Woeseibacteriota</taxon>
    </lineage>
</organism>
<reference evidence="2 3" key="1">
    <citation type="journal article" date="2016" name="Nat. Commun.">
        <title>Thousands of microbial genomes shed light on interconnected biogeochemical processes in an aquifer system.</title>
        <authorList>
            <person name="Anantharaman K."/>
            <person name="Brown C.T."/>
            <person name="Hug L.A."/>
            <person name="Sharon I."/>
            <person name="Castelle C.J."/>
            <person name="Probst A.J."/>
            <person name="Thomas B.C."/>
            <person name="Singh A."/>
            <person name="Wilkins M.J."/>
            <person name="Karaoz U."/>
            <person name="Brodie E.L."/>
            <person name="Williams K.H."/>
            <person name="Hubbard S.S."/>
            <person name="Banfield J.F."/>
        </authorList>
    </citation>
    <scope>NUCLEOTIDE SEQUENCE [LARGE SCALE GENOMIC DNA]</scope>
</reference>
<dbReference type="Proteomes" id="UP000177263">
    <property type="component" value="Unassembled WGS sequence"/>
</dbReference>
<evidence type="ECO:0008006" key="4">
    <source>
        <dbReference type="Google" id="ProtNLM"/>
    </source>
</evidence>
<gene>
    <name evidence="2" type="ORF">A2801_01375</name>
</gene>
<dbReference type="STRING" id="1802500.A2801_01375"/>
<accession>A0A1F7YTN6</accession>
<keyword evidence="1" id="KW-0812">Transmembrane</keyword>
<feature type="transmembrane region" description="Helical" evidence="1">
    <location>
        <begin position="309"/>
        <end position="334"/>
    </location>
</feature>
<feature type="transmembrane region" description="Helical" evidence="1">
    <location>
        <begin position="178"/>
        <end position="201"/>
    </location>
</feature>
<dbReference type="InterPro" id="IPR036249">
    <property type="entry name" value="Thioredoxin-like_sf"/>
</dbReference>
<proteinExistence type="predicted"/>
<feature type="transmembrane region" description="Helical" evidence="1">
    <location>
        <begin position="268"/>
        <end position="297"/>
    </location>
</feature>
<sequence length="373" mass="41277">MKTITGVLFGALVYFLLAGTLRAQALPEIRFFYSETCPHCIAEHKFLDILQEESPTIIISRYPISDPENRILLENILREADKSEYLGSVPITVIGNNVILGFDNSEGIGSQIRNLVNAEPKQSEKVVIPIIGNTDLTNYPLPLLAIMLGFLDGFNVCSLGALALILGLVLVLQDRKKILLYGGVFILTTAIIYGALIFLWHRVFMLVASYTMFLELAIGLLGVIGGYTFFKEYQACRKLGPSCKFGNTPLVGKFSRIVQNSFQKKASWISLASAIFSFAAVITIVEFPCSAALPVVFAGVLADHNLQPAFYLGLIALFVLLYMLDELIVYVIAVTRMSIWLSNPKFMIYTVLIEGILLFAIGTYYLINAFNLV</sequence>
<evidence type="ECO:0000313" key="2">
    <source>
        <dbReference type="EMBL" id="OGM30279.1"/>
    </source>
</evidence>
<dbReference type="AlphaFoldDB" id="A0A1F7YTN6"/>
<feature type="transmembrane region" description="Helical" evidence="1">
    <location>
        <begin position="346"/>
        <end position="367"/>
    </location>
</feature>
<keyword evidence="1" id="KW-0472">Membrane</keyword>
<dbReference type="SUPFAM" id="SSF52833">
    <property type="entry name" value="Thioredoxin-like"/>
    <property type="match status" value="1"/>
</dbReference>
<feature type="transmembrane region" description="Helical" evidence="1">
    <location>
        <begin position="143"/>
        <end position="171"/>
    </location>
</feature>
<evidence type="ECO:0000313" key="3">
    <source>
        <dbReference type="Proteomes" id="UP000177263"/>
    </source>
</evidence>
<name>A0A1F7YTN6_9BACT</name>
<evidence type="ECO:0000256" key="1">
    <source>
        <dbReference type="SAM" id="Phobius"/>
    </source>
</evidence>
<feature type="transmembrane region" description="Helical" evidence="1">
    <location>
        <begin position="207"/>
        <end position="230"/>
    </location>
</feature>